<dbReference type="Pfam" id="PF03133">
    <property type="entry name" value="TTL"/>
    <property type="match status" value="1"/>
</dbReference>
<keyword evidence="3" id="KW-0067">ATP-binding</keyword>
<feature type="compositionally biased region" description="Polar residues" evidence="4">
    <location>
        <begin position="252"/>
        <end position="261"/>
    </location>
</feature>
<proteinExistence type="predicted"/>
<dbReference type="GO" id="GO:0070740">
    <property type="term" value="F:tubulin-glutamic acid ligase activity"/>
    <property type="evidence" value="ECO:0007669"/>
    <property type="project" value="TreeGrafter"/>
</dbReference>
<dbReference type="AlphaFoldDB" id="A0A8J2NY32"/>
<feature type="compositionally biased region" description="Basic and acidic residues" evidence="4">
    <location>
        <begin position="422"/>
        <end position="434"/>
    </location>
</feature>
<dbReference type="GO" id="GO:0036064">
    <property type="term" value="C:ciliary basal body"/>
    <property type="evidence" value="ECO:0007669"/>
    <property type="project" value="TreeGrafter"/>
</dbReference>
<dbReference type="GO" id="GO:0015631">
    <property type="term" value="F:tubulin binding"/>
    <property type="evidence" value="ECO:0007669"/>
    <property type="project" value="TreeGrafter"/>
</dbReference>
<keyword evidence="6" id="KW-1185">Reference proteome</keyword>
<gene>
    <name evidence="5" type="ORF">AFUS01_LOCUS12269</name>
</gene>
<dbReference type="PANTHER" id="PTHR12241">
    <property type="entry name" value="TUBULIN POLYGLUTAMYLASE"/>
    <property type="match status" value="1"/>
</dbReference>
<feature type="region of interest" description="Disordered" evidence="4">
    <location>
        <begin position="1040"/>
        <end position="1061"/>
    </location>
</feature>
<organism evidence="5 6">
    <name type="scientific">Allacma fusca</name>
    <dbReference type="NCBI Taxonomy" id="39272"/>
    <lineage>
        <taxon>Eukaryota</taxon>
        <taxon>Metazoa</taxon>
        <taxon>Ecdysozoa</taxon>
        <taxon>Arthropoda</taxon>
        <taxon>Hexapoda</taxon>
        <taxon>Collembola</taxon>
        <taxon>Symphypleona</taxon>
        <taxon>Sminthuridae</taxon>
        <taxon>Allacma</taxon>
    </lineage>
</organism>
<feature type="compositionally biased region" description="Basic and acidic residues" evidence="4">
    <location>
        <begin position="503"/>
        <end position="524"/>
    </location>
</feature>
<dbReference type="GO" id="GO:0000226">
    <property type="term" value="P:microtubule cytoskeleton organization"/>
    <property type="evidence" value="ECO:0007669"/>
    <property type="project" value="TreeGrafter"/>
</dbReference>
<keyword evidence="1" id="KW-0436">Ligase</keyword>
<evidence type="ECO:0000256" key="3">
    <source>
        <dbReference type="ARBA" id="ARBA00022840"/>
    </source>
</evidence>
<evidence type="ECO:0000256" key="4">
    <source>
        <dbReference type="SAM" id="MobiDB-lite"/>
    </source>
</evidence>
<sequence>MASNFWNAGGLGGMTNIQRPGSSATRSSRPLAQISNADSLIATKKTLPKVGSSIGKKKKTPPPQHNFLEPLVELRPASNQQAVEKPYTETYKQLQAQLAKSHRKSQKLNLIRNSENNSNYFPSFYEPTQAQILEAENRKNDALLQIYTDSGTFSKVVAMTVAASVLDTKLPYDVVQYPLDNKKREELMKFCHDVSSILGIPDMKSLDSNDYRRLWHLFSIFTNAMDQRICSDPARCPLPEDVKNLNGNVSASLNGLRSGNQPPKKKTLEETSSDGELIETIKSFNPNLYHALRDPLERFLIVYGRYVDLGHVKKSANLRHNVLNDHIQRYHERVAYNMPTTSPLKHPTNNASKMSADGKRPSEAASYLEKTKASQQHAQFQNHIQNSRPHQSGSLKDHHESTKSGSTVEPSGGGSVESSESSDDKDGSDQDLSKSRKKRKDFSPTKKKKGPVPSWVQAYHRSEQQHLWNLIKIKNDRGQASVTPLVVNPCSAESINGNLPLDTKSESKDSNDDFKYEQVRKGIRSEGSNLSSPSVPKLPTRQAQSSRNLTLRKSSSGKRRKVFEKISETKNFKVNKVKAKVKIVESKKRIVTGVSSSVLKSRKTRKKKGTVNKIRFVCVRSSKSFPRFILKPLKEETRASKILSGLPPPLVFPQRQVFSRDGKLFDKSLYRGIIPKPRGDSSGLSSSRCKTICLDGCRYDVVRRIALENGFKEVGEHDVWNIIWTDVPISLEKALEMRRFQNAHAIFWGTTPPVQKANHFPGMNEICRKDRLARNLNRMKKSFPEDYNFFPRTWSLPADVADLLMYSRLKKNATYICKPDSGCQGKGIFLARNLKKLNPFAKLICQVYIPKPLLIDGYKFDLRIYILITSCDPLRVFIYNEGIARFATVKYSPPNDTNIDVIYMHLTNYSLNKFSQSYDTHGDGSKRKMSAVFKTLSDNDFDVKKLQDSIDAVIVKTMIAAQPTLRHYYRASFPKHDHGSACFEILGFDILIDRSLKPFLLEVNHSPSFNLDLPVDAEIKESLLKDTFNIIFMGGNGSDDAKGGKKGAKGKPNQNGGPDINTRLSKALQMQIHHENAHCGNYRLIYPLENSNNYCDFFDQTSCPTMADSNLSTKKKLGRYNATSKNSNHV</sequence>
<feature type="region of interest" description="Disordered" evidence="4">
    <location>
        <begin position="339"/>
        <end position="457"/>
    </location>
</feature>
<dbReference type="Proteomes" id="UP000708208">
    <property type="component" value="Unassembled WGS sequence"/>
</dbReference>
<protein>
    <recommendedName>
        <fullName evidence="7">Tubulin polyglutamylase TTLL6</fullName>
    </recommendedName>
</protein>
<evidence type="ECO:0000313" key="5">
    <source>
        <dbReference type="EMBL" id="CAG7723168.1"/>
    </source>
</evidence>
<accession>A0A8J2NY32</accession>
<feature type="compositionally biased region" description="Polar residues" evidence="4">
    <location>
        <begin position="373"/>
        <end position="394"/>
    </location>
</feature>
<dbReference type="EMBL" id="CAJVCH010096123">
    <property type="protein sequence ID" value="CAG7723168.1"/>
    <property type="molecule type" value="Genomic_DNA"/>
</dbReference>
<evidence type="ECO:0000256" key="1">
    <source>
        <dbReference type="ARBA" id="ARBA00022598"/>
    </source>
</evidence>
<dbReference type="OrthoDB" id="202825at2759"/>
<dbReference type="GO" id="GO:0005524">
    <property type="term" value="F:ATP binding"/>
    <property type="evidence" value="ECO:0007669"/>
    <property type="project" value="UniProtKB-KW"/>
</dbReference>
<feature type="compositionally biased region" description="Basic residues" evidence="4">
    <location>
        <begin position="435"/>
        <end position="450"/>
    </location>
</feature>
<evidence type="ECO:0000313" key="6">
    <source>
        <dbReference type="Proteomes" id="UP000708208"/>
    </source>
</evidence>
<evidence type="ECO:0008006" key="7">
    <source>
        <dbReference type="Google" id="ProtNLM"/>
    </source>
</evidence>
<dbReference type="InterPro" id="IPR004344">
    <property type="entry name" value="TTL/TTLL_fam"/>
</dbReference>
<keyword evidence="2" id="KW-0547">Nucleotide-binding</keyword>
<comment type="caution">
    <text evidence="5">The sequence shown here is derived from an EMBL/GenBank/DDBJ whole genome shotgun (WGS) entry which is preliminary data.</text>
</comment>
<feature type="compositionally biased region" description="Polar residues" evidence="4">
    <location>
        <begin position="339"/>
        <end position="353"/>
    </location>
</feature>
<feature type="region of interest" description="Disordered" evidence="4">
    <location>
        <begin position="252"/>
        <end position="272"/>
    </location>
</feature>
<dbReference type="PANTHER" id="PTHR12241:SF161">
    <property type="entry name" value="TUBULIN POLYGLUTAMYLASE TTLL6"/>
    <property type="match status" value="1"/>
</dbReference>
<feature type="compositionally biased region" description="Polar residues" evidence="4">
    <location>
        <begin position="541"/>
        <end position="554"/>
    </location>
</feature>
<name>A0A8J2NY32_9HEXA</name>
<feature type="region of interest" description="Disordered" evidence="4">
    <location>
        <begin position="490"/>
        <end position="560"/>
    </location>
</feature>
<reference evidence="5" key="1">
    <citation type="submission" date="2021-06" db="EMBL/GenBank/DDBJ databases">
        <authorList>
            <person name="Hodson N. C."/>
            <person name="Mongue J. A."/>
            <person name="Jaron S. K."/>
        </authorList>
    </citation>
    <scope>NUCLEOTIDE SEQUENCE</scope>
</reference>
<evidence type="ECO:0000256" key="2">
    <source>
        <dbReference type="ARBA" id="ARBA00022741"/>
    </source>
</evidence>
<dbReference type="PROSITE" id="PS51221">
    <property type="entry name" value="TTL"/>
    <property type="match status" value="1"/>
</dbReference>